<comment type="subcellular location">
    <subcellularLocation>
        <location evidence="1">Membrane</location>
        <topology evidence="1">Multi-pass membrane protein</topology>
    </subcellularLocation>
</comment>
<feature type="transmembrane region" description="Helical" evidence="6">
    <location>
        <begin position="106"/>
        <end position="125"/>
    </location>
</feature>
<evidence type="ECO:0000256" key="1">
    <source>
        <dbReference type="ARBA" id="ARBA00004141"/>
    </source>
</evidence>
<dbReference type="Gene3D" id="1.20.1250.20">
    <property type="entry name" value="MFS general substrate transporter like domains"/>
    <property type="match status" value="2"/>
</dbReference>
<dbReference type="InterPro" id="IPR036259">
    <property type="entry name" value="MFS_trans_sf"/>
</dbReference>
<sequence>MALAPAPIATDSLWEADGAPPPDPARPVAQTYSMAAAYWALFVIILATFITFFEQVVFAMLAERIKADFGLSDSQLGFLAGPASIICYLFVGIPLARLADIFPRKYVLAGGVAAIGVITSLGGIAQNFGQFVGTRVFLAAGGSAHAPSSYSLLADAFPPRILTRAFALLQFGFIGGMTLGPAIGGMLIATAAGWVPTQHGGLTILGWQWLMIWLGMPALLIALLFLTIKEPPRQTLASAPATLPQNASIGRRILTFTGLDAARAIHAKRRVYYPLFAGLALSAIETFGLQFWRVPFMIRTYGWSEAQIGAVMGSLTLVASLTGLLLGGIFVEWLAKRHADANVRAAAIFFGCVTICAIAAPMMPNGYASLGVASVGAMFGIAGAVPQNAAIQRVAPNAMRGQVTAIYLFMFTFFGAMGSFLVGLVQDYIVGDPAQLWKTLVLTASLLLPVATLCMIRAIRPYREEVERLVAETA</sequence>
<keyword evidence="5 6" id="KW-0472">Membrane</keyword>
<feature type="transmembrane region" description="Helical" evidence="6">
    <location>
        <begin position="406"/>
        <end position="425"/>
    </location>
</feature>
<feature type="transmembrane region" description="Helical" evidence="6">
    <location>
        <begin position="207"/>
        <end position="228"/>
    </location>
</feature>
<dbReference type="InterPro" id="IPR011701">
    <property type="entry name" value="MFS"/>
</dbReference>
<feature type="transmembrane region" description="Helical" evidence="6">
    <location>
        <begin position="78"/>
        <end position="99"/>
    </location>
</feature>
<gene>
    <name evidence="8" type="ORF">ACFOKF_20885</name>
</gene>
<evidence type="ECO:0000259" key="7">
    <source>
        <dbReference type="PROSITE" id="PS50850"/>
    </source>
</evidence>
<feature type="transmembrane region" description="Helical" evidence="6">
    <location>
        <begin position="36"/>
        <end position="58"/>
    </location>
</feature>
<feature type="transmembrane region" description="Helical" evidence="6">
    <location>
        <begin position="131"/>
        <end position="153"/>
    </location>
</feature>
<protein>
    <submittedName>
        <fullName evidence="8">MFS transporter</fullName>
    </submittedName>
</protein>
<dbReference type="PANTHER" id="PTHR23505:SF79">
    <property type="entry name" value="PROTEIN SPINSTER"/>
    <property type="match status" value="1"/>
</dbReference>
<dbReference type="PANTHER" id="PTHR23505">
    <property type="entry name" value="SPINSTER"/>
    <property type="match status" value="1"/>
</dbReference>
<keyword evidence="9" id="KW-1185">Reference proteome</keyword>
<keyword evidence="3 6" id="KW-0812">Transmembrane</keyword>
<accession>A0ABV7NJF1</accession>
<feature type="domain" description="Major facilitator superfamily (MFS) profile" evidence="7">
    <location>
        <begin position="40"/>
        <end position="463"/>
    </location>
</feature>
<dbReference type="EMBL" id="JBHRVU010000005">
    <property type="protein sequence ID" value="MFC3443616.1"/>
    <property type="molecule type" value="Genomic_DNA"/>
</dbReference>
<dbReference type="Proteomes" id="UP001595681">
    <property type="component" value="Unassembled WGS sequence"/>
</dbReference>
<dbReference type="RefSeq" id="WP_380798444.1">
    <property type="nucleotide sequence ID" value="NZ_JBHRVU010000005.1"/>
</dbReference>
<feature type="transmembrane region" description="Helical" evidence="6">
    <location>
        <begin position="437"/>
        <end position="459"/>
    </location>
</feature>
<evidence type="ECO:0000256" key="6">
    <source>
        <dbReference type="SAM" id="Phobius"/>
    </source>
</evidence>
<keyword evidence="2" id="KW-0813">Transport</keyword>
<feature type="transmembrane region" description="Helical" evidence="6">
    <location>
        <begin position="271"/>
        <end position="292"/>
    </location>
</feature>
<feature type="transmembrane region" description="Helical" evidence="6">
    <location>
        <begin position="366"/>
        <end position="385"/>
    </location>
</feature>
<feature type="transmembrane region" description="Helical" evidence="6">
    <location>
        <begin position="312"/>
        <end position="334"/>
    </location>
</feature>
<dbReference type="Pfam" id="PF07690">
    <property type="entry name" value="MFS_1"/>
    <property type="match status" value="1"/>
</dbReference>
<feature type="transmembrane region" description="Helical" evidence="6">
    <location>
        <begin position="165"/>
        <end position="195"/>
    </location>
</feature>
<evidence type="ECO:0000256" key="2">
    <source>
        <dbReference type="ARBA" id="ARBA00022448"/>
    </source>
</evidence>
<dbReference type="SUPFAM" id="SSF103473">
    <property type="entry name" value="MFS general substrate transporter"/>
    <property type="match status" value="1"/>
</dbReference>
<reference evidence="9" key="1">
    <citation type="journal article" date="2019" name="Int. J. Syst. Evol. Microbiol.">
        <title>The Global Catalogue of Microorganisms (GCM) 10K type strain sequencing project: providing services to taxonomists for standard genome sequencing and annotation.</title>
        <authorList>
            <consortium name="The Broad Institute Genomics Platform"/>
            <consortium name="The Broad Institute Genome Sequencing Center for Infectious Disease"/>
            <person name="Wu L."/>
            <person name="Ma J."/>
        </authorList>
    </citation>
    <scope>NUCLEOTIDE SEQUENCE [LARGE SCALE GENOMIC DNA]</scope>
    <source>
        <strain evidence="9">CCM 7491</strain>
    </source>
</reference>
<evidence type="ECO:0000313" key="9">
    <source>
        <dbReference type="Proteomes" id="UP001595681"/>
    </source>
</evidence>
<evidence type="ECO:0000256" key="3">
    <source>
        <dbReference type="ARBA" id="ARBA00022692"/>
    </source>
</evidence>
<organism evidence="8 9">
    <name type="scientific">Sphingobium rhizovicinum</name>
    <dbReference type="NCBI Taxonomy" id="432308"/>
    <lineage>
        <taxon>Bacteria</taxon>
        <taxon>Pseudomonadati</taxon>
        <taxon>Pseudomonadota</taxon>
        <taxon>Alphaproteobacteria</taxon>
        <taxon>Sphingomonadales</taxon>
        <taxon>Sphingomonadaceae</taxon>
        <taxon>Sphingobium</taxon>
    </lineage>
</organism>
<feature type="transmembrane region" description="Helical" evidence="6">
    <location>
        <begin position="341"/>
        <end position="360"/>
    </location>
</feature>
<evidence type="ECO:0000256" key="4">
    <source>
        <dbReference type="ARBA" id="ARBA00022989"/>
    </source>
</evidence>
<name>A0ABV7NJF1_9SPHN</name>
<dbReference type="PROSITE" id="PS50850">
    <property type="entry name" value="MFS"/>
    <property type="match status" value="1"/>
</dbReference>
<keyword evidence="4 6" id="KW-1133">Transmembrane helix</keyword>
<comment type="caution">
    <text evidence="8">The sequence shown here is derived from an EMBL/GenBank/DDBJ whole genome shotgun (WGS) entry which is preliminary data.</text>
</comment>
<evidence type="ECO:0000256" key="5">
    <source>
        <dbReference type="ARBA" id="ARBA00023136"/>
    </source>
</evidence>
<proteinExistence type="predicted"/>
<dbReference type="InterPro" id="IPR044770">
    <property type="entry name" value="MFS_spinster-like"/>
</dbReference>
<dbReference type="InterPro" id="IPR020846">
    <property type="entry name" value="MFS_dom"/>
</dbReference>
<evidence type="ECO:0000313" key="8">
    <source>
        <dbReference type="EMBL" id="MFC3443616.1"/>
    </source>
</evidence>